<dbReference type="Gene3D" id="3.30.470.20">
    <property type="entry name" value="ATP-grasp fold, B domain"/>
    <property type="match status" value="1"/>
</dbReference>
<evidence type="ECO:0000256" key="14">
    <source>
        <dbReference type="SAM" id="MobiDB-lite"/>
    </source>
</evidence>
<comment type="catalytic activity">
    <reaction evidence="9">
        <text>5-diphospho-1D-myo-inositol 1,2,3,4,6-pentakisphosphate + ATP + H(+) = 1,5-bis(diphospho)-1D-myo-inositol 2,3,4,6-tetrakisphosphate + ADP</text>
        <dbReference type="Rhea" id="RHEA:10276"/>
        <dbReference type="ChEBI" id="CHEBI:15378"/>
        <dbReference type="ChEBI" id="CHEBI:30616"/>
        <dbReference type="ChEBI" id="CHEBI:58628"/>
        <dbReference type="ChEBI" id="CHEBI:77983"/>
        <dbReference type="ChEBI" id="CHEBI:456216"/>
        <dbReference type="EC" id="2.7.4.24"/>
    </reaction>
    <physiologicalReaction direction="left-to-right" evidence="9">
        <dbReference type="Rhea" id="RHEA:10277"/>
    </physiologicalReaction>
</comment>
<evidence type="ECO:0000256" key="6">
    <source>
        <dbReference type="ARBA" id="ARBA00022741"/>
    </source>
</evidence>
<protein>
    <recommendedName>
        <fullName evidence="12 13">Inositol hexakisphosphate and diphosphoinositol-pentakisphosphate kinase</fullName>
        <ecNumber evidence="3 13">2.7.4.24</ecNumber>
    </recommendedName>
</protein>
<dbReference type="OMA" id="SIGICAM"/>
<dbReference type="eggNOG" id="KOG1057">
    <property type="taxonomic scope" value="Eukaryota"/>
</dbReference>
<proteinExistence type="inferred from homology"/>
<evidence type="ECO:0000256" key="5">
    <source>
        <dbReference type="ARBA" id="ARBA00022679"/>
    </source>
</evidence>
<dbReference type="InterPro" id="IPR037446">
    <property type="entry name" value="His_Pase_VIP1"/>
</dbReference>
<comment type="similarity">
    <text evidence="2 13">Belongs to the histidine acid phosphatase family. VIP1 subfamily.</text>
</comment>
<keyword evidence="6 13" id="KW-0547">Nucleotide-binding</keyword>
<keyword evidence="8 13" id="KW-0067">ATP-binding</keyword>
<name>E3MZC4_CAERE</name>
<dbReference type="Pfam" id="PF18086">
    <property type="entry name" value="PPIP5K2_N"/>
    <property type="match status" value="1"/>
</dbReference>
<dbReference type="OrthoDB" id="18042at2759"/>
<dbReference type="Gene3D" id="3.40.50.11950">
    <property type="match status" value="1"/>
</dbReference>
<evidence type="ECO:0000256" key="12">
    <source>
        <dbReference type="ARBA" id="ARBA00071668"/>
    </source>
</evidence>
<dbReference type="EMBL" id="DS268500">
    <property type="protein sequence ID" value="EFP12927.1"/>
    <property type="molecule type" value="Genomic_DNA"/>
</dbReference>
<evidence type="ECO:0000256" key="9">
    <source>
        <dbReference type="ARBA" id="ARBA00033696"/>
    </source>
</evidence>
<evidence type="ECO:0000313" key="17">
    <source>
        <dbReference type="EMBL" id="EFP12927.1"/>
    </source>
</evidence>
<dbReference type="GO" id="GO:0005524">
    <property type="term" value="F:ATP binding"/>
    <property type="evidence" value="ECO:0007669"/>
    <property type="project" value="UniProtKB-KW"/>
</dbReference>
<comment type="catalytic activity">
    <reaction evidence="10">
        <text>1D-myo-inositol hexakisphosphate + ATP = 1-diphospho-1D-myo-inositol 2,3,4,5,6-pentakisphosphate + ADP</text>
        <dbReference type="Rhea" id="RHEA:37459"/>
        <dbReference type="ChEBI" id="CHEBI:30616"/>
        <dbReference type="ChEBI" id="CHEBI:58130"/>
        <dbReference type="ChEBI" id="CHEBI:74946"/>
        <dbReference type="ChEBI" id="CHEBI:456216"/>
        <dbReference type="EC" id="2.7.4.24"/>
    </reaction>
    <physiologicalReaction direction="left-to-right" evidence="10">
        <dbReference type="Rhea" id="RHEA:37460"/>
    </physiologicalReaction>
</comment>
<evidence type="ECO:0000256" key="7">
    <source>
        <dbReference type="ARBA" id="ARBA00022777"/>
    </source>
</evidence>
<accession>E3MZC4</accession>
<evidence type="ECO:0000256" key="11">
    <source>
        <dbReference type="ARBA" id="ARBA00055071"/>
    </source>
</evidence>
<dbReference type="GO" id="GO:0005829">
    <property type="term" value="C:cytosol"/>
    <property type="evidence" value="ECO:0007669"/>
    <property type="project" value="UniProtKB-SubCell"/>
</dbReference>
<dbReference type="FunFam" id="3.30.470.20:FF:000003">
    <property type="entry name" value="Inositol hexakisphosphate and diphosphoinositol-pentakisphosphate kinase"/>
    <property type="match status" value="1"/>
</dbReference>
<dbReference type="Pfam" id="PF08443">
    <property type="entry name" value="RimK"/>
    <property type="match status" value="1"/>
</dbReference>
<organism evidence="18">
    <name type="scientific">Caenorhabditis remanei</name>
    <name type="common">Caenorhabditis vulgaris</name>
    <dbReference type="NCBI Taxonomy" id="31234"/>
    <lineage>
        <taxon>Eukaryota</taxon>
        <taxon>Metazoa</taxon>
        <taxon>Ecdysozoa</taxon>
        <taxon>Nematoda</taxon>
        <taxon>Chromadorea</taxon>
        <taxon>Rhabditida</taxon>
        <taxon>Rhabditina</taxon>
        <taxon>Rhabditomorpha</taxon>
        <taxon>Rhabditoidea</taxon>
        <taxon>Rhabditidae</taxon>
        <taxon>Peloderinae</taxon>
        <taxon>Caenorhabditis</taxon>
    </lineage>
</organism>
<keyword evidence="18" id="KW-1185">Reference proteome</keyword>
<dbReference type="GO" id="GO:0006020">
    <property type="term" value="P:inositol metabolic process"/>
    <property type="evidence" value="ECO:0007669"/>
    <property type="project" value="TreeGrafter"/>
</dbReference>
<comment type="subcellular location">
    <subcellularLocation>
        <location evidence="1 13">Cytoplasm</location>
        <location evidence="1 13">Cytosol</location>
    </subcellularLocation>
</comment>
<evidence type="ECO:0000259" key="16">
    <source>
        <dbReference type="Pfam" id="PF18086"/>
    </source>
</evidence>
<keyword evidence="4 13" id="KW-0963">Cytoplasm</keyword>
<dbReference type="InParanoid" id="E3MZC4"/>
<comment type="function">
    <text evidence="11">Bifunctional inositol kinase that acts in concert with the IP6K kinases to synthesize the diphosphate group-containing inositol pyrophosphates diphosphoinositol pentakisphosphate, PP-InsP5, and bis-diphosphoinositol tetrakisphosphate, (PP)2-InsP4. PP-InsP5 and (PP)2-InsP4, also respectively called InsP7 and InsP8, may regulate a variety of cellular processes, including apoptosis, vesicle trafficking, cytoskeletal dynamics, and exocytosis. Phosphorylates inositol hexakisphosphate (InsP6) at position 1 to produce PP-InsP5 which is in turn phosphorylated by IP6Ks to produce (PP)2-InsP4. Alternatively, phosphorylates PP-InsP5 at position 1, produced by IP6Ks from InsP6, to produce (PP)2-InsP4.</text>
</comment>
<keyword evidence="7 13" id="KW-0418">Kinase</keyword>
<keyword evidence="5 13" id="KW-0808">Transferase</keyword>
<evidence type="ECO:0000256" key="8">
    <source>
        <dbReference type="ARBA" id="ARBA00022840"/>
    </source>
</evidence>
<dbReference type="Proteomes" id="UP000008281">
    <property type="component" value="Unassembled WGS sequence"/>
</dbReference>
<dbReference type="InterPro" id="IPR040557">
    <property type="entry name" value="VIP1_N"/>
</dbReference>
<dbReference type="EC" id="2.7.4.24" evidence="3 13"/>
<evidence type="ECO:0000256" key="4">
    <source>
        <dbReference type="ARBA" id="ARBA00022490"/>
    </source>
</evidence>
<dbReference type="InterPro" id="IPR013651">
    <property type="entry name" value="ATP-grasp_RimK-type"/>
</dbReference>
<dbReference type="SUPFAM" id="SSF56059">
    <property type="entry name" value="Glutathione synthetase ATP-binding domain-like"/>
    <property type="match status" value="1"/>
</dbReference>
<feature type="compositionally biased region" description="Polar residues" evidence="14">
    <location>
        <begin position="368"/>
        <end position="379"/>
    </location>
</feature>
<dbReference type="GO" id="GO:0052723">
    <property type="term" value="F:inositol hexakisphosphate 1-kinase activity"/>
    <property type="evidence" value="ECO:0007669"/>
    <property type="project" value="RHEA"/>
</dbReference>
<feature type="region of interest" description="Disordered" evidence="14">
    <location>
        <begin position="349"/>
        <end position="379"/>
    </location>
</feature>
<dbReference type="STRING" id="31234.E3MZC4"/>
<evidence type="ECO:0000256" key="2">
    <source>
        <dbReference type="ARBA" id="ARBA00005609"/>
    </source>
</evidence>
<feature type="domain" description="VIP1 N-terminal" evidence="16">
    <location>
        <begin position="18"/>
        <end position="124"/>
    </location>
</feature>
<dbReference type="HOGENOM" id="CLU_043755_1_0_1"/>
<dbReference type="AlphaFoldDB" id="E3MZC4"/>
<dbReference type="PANTHER" id="PTHR12750:SF9">
    <property type="entry name" value="INOSITOL HEXAKISPHOSPHATE AND DIPHOSPHOINOSITOL-PENTAKISPHOSPHATE KINASE"/>
    <property type="match status" value="1"/>
</dbReference>
<dbReference type="GO" id="GO:0033857">
    <property type="term" value="F:5-diphosphoinositol pentakisphosphate 1-kinase activity"/>
    <property type="evidence" value="ECO:0007669"/>
    <property type="project" value="TreeGrafter"/>
</dbReference>
<evidence type="ECO:0000256" key="3">
    <source>
        <dbReference type="ARBA" id="ARBA00012893"/>
    </source>
</evidence>
<feature type="domain" description="ATP-grasp fold RimK-type" evidence="15">
    <location>
        <begin position="234"/>
        <end position="326"/>
    </location>
</feature>
<evidence type="ECO:0000256" key="1">
    <source>
        <dbReference type="ARBA" id="ARBA00004514"/>
    </source>
</evidence>
<evidence type="ECO:0000256" key="10">
    <source>
        <dbReference type="ARBA" id="ARBA00034629"/>
    </source>
</evidence>
<sequence length="391" mass="44348">MAPTGNEIFTKKQWPHKISIGICAMQRKATSKPMQAIMEKLIVFFGHLVNFFIFPEQVILKEPIENWPHCHCLISIHSTEFPLQKVSFKSTQIIEMRLFQAIAYVKLQNPYVINNLDRQFDMLDRRTVLRILSENGIEHPRHGCVTRGESNEPDTEFVEHPDHIEINGEVFKKPFVEKPINAEDHNVYIYYPSSVGGGSRRLFRKKNNQSSCYYPKSEVRREGSYIYEEFIPADGTDVKVYAVGPSYAHAEARKAPGVDGQVERDSDGKEVRYPVILSDEEKQIAKKIVLAFGQTICGFDLLRADGKSYVCDVNGFSFVKTSEKYYEDTANILGNQIVRHFAKTNGWQIPTDMPQPPILDSGLGDDTPTITTSSGTSAELSCIVEKQSESR</sequence>
<dbReference type="PANTHER" id="PTHR12750">
    <property type="entry name" value="DIPHOSPHOINOSITOL PENTAKISPHOSPHATE KINASE"/>
    <property type="match status" value="1"/>
</dbReference>
<reference evidence="17" key="1">
    <citation type="submission" date="2007-07" db="EMBL/GenBank/DDBJ databases">
        <title>PCAP assembly of the Caenorhabditis remanei genome.</title>
        <authorList>
            <consortium name="The Caenorhabditis remanei Sequencing Consortium"/>
            <person name="Wilson R.K."/>
        </authorList>
    </citation>
    <scope>NUCLEOTIDE SEQUENCE [LARGE SCALE GENOMIC DNA]</scope>
    <source>
        <strain evidence="17">PB4641</strain>
    </source>
</reference>
<evidence type="ECO:0000256" key="13">
    <source>
        <dbReference type="RuleBase" id="RU365032"/>
    </source>
</evidence>
<evidence type="ECO:0000313" key="18">
    <source>
        <dbReference type="Proteomes" id="UP000008281"/>
    </source>
</evidence>
<dbReference type="GO" id="GO:0032958">
    <property type="term" value="P:inositol phosphate biosynthetic process"/>
    <property type="evidence" value="ECO:0007669"/>
    <property type="project" value="TreeGrafter"/>
</dbReference>
<evidence type="ECO:0000259" key="15">
    <source>
        <dbReference type="Pfam" id="PF08443"/>
    </source>
</evidence>
<gene>
    <name evidence="17" type="ORF">CRE_05930</name>
</gene>